<dbReference type="InterPro" id="IPR043128">
    <property type="entry name" value="Rev_trsase/Diguanyl_cyclase"/>
</dbReference>
<dbReference type="Pfam" id="PF00990">
    <property type="entry name" value="GGDEF"/>
    <property type="match status" value="1"/>
</dbReference>
<dbReference type="Gene3D" id="3.30.70.270">
    <property type="match status" value="1"/>
</dbReference>
<dbReference type="EMBL" id="AP027370">
    <property type="protein sequence ID" value="BDY12888.1"/>
    <property type="molecule type" value="Genomic_DNA"/>
</dbReference>
<evidence type="ECO:0000259" key="1">
    <source>
        <dbReference type="PROSITE" id="PS50887"/>
    </source>
</evidence>
<dbReference type="SUPFAM" id="SSF55073">
    <property type="entry name" value="Nucleotide cyclase"/>
    <property type="match status" value="1"/>
</dbReference>
<reference evidence="3 4" key="1">
    <citation type="submission" date="2023-03" db="EMBL/GenBank/DDBJ databases">
        <title>Description of Hydrogenimonas sp. ISO32.</title>
        <authorList>
            <person name="Mino S."/>
            <person name="Fukazawa S."/>
            <person name="Sawabe T."/>
        </authorList>
    </citation>
    <scope>NUCLEOTIDE SEQUENCE [LARGE SCALE GENOMIC DNA]</scope>
    <source>
        <strain evidence="3 4">ISO32</strain>
    </source>
</reference>
<name>A0ABN6WXZ0_9BACT</name>
<dbReference type="EMBL" id="AP027370">
    <property type="protein sequence ID" value="BDY13005.1"/>
    <property type="molecule type" value="Genomic_DNA"/>
</dbReference>
<dbReference type="NCBIfam" id="TIGR00254">
    <property type="entry name" value="GGDEF"/>
    <property type="match status" value="1"/>
</dbReference>
<evidence type="ECO:0000313" key="2">
    <source>
        <dbReference type="EMBL" id="BDY12888.1"/>
    </source>
</evidence>
<proteinExistence type="predicted"/>
<dbReference type="Proteomes" id="UP001321445">
    <property type="component" value="Chromosome"/>
</dbReference>
<dbReference type="InterPro" id="IPR029787">
    <property type="entry name" value="Nucleotide_cyclase"/>
</dbReference>
<organism evidence="3 4">
    <name type="scientific">Hydrogenimonas cancrithermarum</name>
    <dbReference type="NCBI Taxonomy" id="2993563"/>
    <lineage>
        <taxon>Bacteria</taxon>
        <taxon>Pseudomonadati</taxon>
        <taxon>Campylobacterota</taxon>
        <taxon>Epsilonproteobacteria</taxon>
        <taxon>Campylobacterales</taxon>
        <taxon>Hydrogenimonadaceae</taxon>
        <taxon>Hydrogenimonas</taxon>
    </lineage>
</organism>
<accession>A0ABN6WXZ0</accession>
<sequence length="334" mass="38195">MERGGRYRVRNLGEPTNELETYAKEVLEAMIREGVPPTPSNFDAYFDKLLDDKPAAFRKRILKLLELEDGGEDDHQGVLEQYLKDAFVNVKKFLQHINLLYKNLRHLETVIEKRQFEAEAIADKSAMATLLDAMKKDLNTMTKIIKKEAGELKETYEATSELVSEVQEHAIHEEKYGVYKKHYLLKKIHQEEKLIQEFRHDSTLMMVRASDKVLREVGSPKVQHLVLRTVARLLLKTSRRSDLVAHYEGGIFAILMRHTSLQNAKQAADRLKDLVGNTNFFVGDQEIMLDVDIGIARIDIDRSSEQTIVCALDGLDIAKKTEESCGICPQDVEI</sequence>
<feature type="domain" description="GGDEF" evidence="1">
    <location>
        <begin position="202"/>
        <end position="332"/>
    </location>
</feature>
<evidence type="ECO:0000313" key="3">
    <source>
        <dbReference type="EMBL" id="BDY13005.1"/>
    </source>
</evidence>
<dbReference type="SMART" id="SM00267">
    <property type="entry name" value="GGDEF"/>
    <property type="match status" value="1"/>
</dbReference>
<gene>
    <name evidence="2" type="ORF">HCR_12000</name>
    <name evidence="3" type="ORF">HCR_13170</name>
</gene>
<dbReference type="RefSeq" id="WP_286335939.1">
    <property type="nucleotide sequence ID" value="NZ_AP027370.1"/>
</dbReference>
<protein>
    <recommendedName>
        <fullName evidence="1">GGDEF domain-containing protein</fullName>
    </recommendedName>
</protein>
<dbReference type="InterPro" id="IPR000160">
    <property type="entry name" value="GGDEF_dom"/>
</dbReference>
<keyword evidence="4" id="KW-1185">Reference proteome</keyword>
<evidence type="ECO:0000313" key="4">
    <source>
        <dbReference type="Proteomes" id="UP001321445"/>
    </source>
</evidence>
<dbReference type="PROSITE" id="PS50887">
    <property type="entry name" value="GGDEF"/>
    <property type="match status" value="1"/>
</dbReference>